<name>C2KX45_9FIRM</name>
<dbReference type="PANTHER" id="PTHR11918">
    <property type="entry name" value="RADICAL SAM PROTEINS"/>
    <property type="match status" value="1"/>
</dbReference>
<dbReference type="PROSITE" id="PS51449">
    <property type="entry name" value="MTTASE_N"/>
    <property type="match status" value="1"/>
</dbReference>
<proteinExistence type="inferred from homology"/>
<dbReference type="eggNOG" id="COG0621">
    <property type="taxonomic scope" value="Bacteria"/>
</dbReference>
<evidence type="ECO:0000313" key="18">
    <source>
        <dbReference type="EMBL" id="EEJ51654.1"/>
    </source>
</evidence>
<evidence type="ECO:0000256" key="8">
    <source>
        <dbReference type="ARBA" id="ARBA00022694"/>
    </source>
</evidence>
<dbReference type="InterPro" id="IPR006467">
    <property type="entry name" value="MiaB-like_bact"/>
</dbReference>
<feature type="domain" description="MTTase N-terminal" evidence="16">
    <location>
        <begin position="8"/>
        <end position="120"/>
    </location>
</feature>
<evidence type="ECO:0000256" key="12">
    <source>
        <dbReference type="ARBA" id="ARBA00031213"/>
    </source>
</evidence>
<evidence type="ECO:0000256" key="13">
    <source>
        <dbReference type="ARBA" id="ARBA00051661"/>
    </source>
</evidence>
<dbReference type="EC" id="2.8.4.5" evidence="3"/>
<evidence type="ECO:0000256" key="9">
    <source>
        <dbReference type="ARBA" id="ARBA00022723"/>
    </source>
</evidence>
<dbReference type="SFLD" id="SFLDG01061">
    <property type="entry name" value="methylthiotransferase"/>
    <property type="match status" value="1"/>
</dbReference>
<dbReference type="GO" id="GO:0051539">
    <property type="term" value="F:4 iron, 4 sulfur cluster binding"/>
    <property type="evidence" value="ECO:0007669"/>
    <property type="project" value="UniProtKB-KW"/>
</dbReference>
<dbReference type="InterPro" id="IPR013848">
    <property type="entry name" value="Methylthiotransferase_N"/>
</dbReference>
<dbReference type="Gene3D" id="3.40.50.12160">
    <property type="entry name" value="Methylthiotransferase, N-terminal domain"/>
    <property type="match status" value="1"/>
</dbReference>
<comment type="caution">
    <text evidence="18">The sequence shown here is derived from an EMBL/GenBank/DDBJ whole genome shotgun (WGS) entry which is preliminary data.</text>
</comment>
<dbReference type="PROSITE" id="PS01278">
    <property type="entry name" value="MTTASE_RADICAL"/>
    <property type="match status" value="1"/>
</dbReference>
<dbReference type="SUPFAM" id="SSF102114">
    <property type="entry name" value="Radical SAM enzymes"/>
    <property type="match status" value="1"/>
</dbReference>
<reference evidence="18 19" key="1">
    <citation type="submission" date="2009-04" db="EMBL/GenBank/DDBJ databases">
        <authorList>
            <person name="Qin X."/>
            <person name="Bachman B."/>
            <person name="Battles P."/>
            <person name="Bell A."/>
            <person name="Bess C."/>
            <person name="Bickham C."/>
            <person name="Chaboub L."/>
            <person name="Chen D."/>
            <person name="Coyle M."/>
            <person name="Deiros D.R."/>
            <person name="Dinh H."/>
            <person name="Forbes L."/>
            <person name="Fowler G."/>
            <person name="Francisco L."/>
            <person name="Fu Q."/>
            <person name="Gubbala S."/>
            <person name="Hale W."/>
            <person name="Han Y."/>
            <person name="Hemphill L."/>
            <person name="Highlander S.K."/>
            <person name="Hirani K."/>
            <person name="Hogues M."/>
            <person name="Jackson L."/>
            <person name="Jakkamsetti A."/>
            <person name="Javaid M."/>
            <person name="Jiang H."/>
            <person name="Korchina V."/>
            <person name="Kovar C."/>
            <person name="Lara F."/>
            <person name="Lee S."/>
            <person name="Mata R."/>
            <person name="Mathew T."/>
            <person name="Moen C."/>
            <person name="Morales K."/>
            <person name="Munidasa M."/>
            <person name="Nazareth L."/>
            <person name="Ngo R."/>
            <person name="Nguyen L."/>
            <person name="Okwuonu G."/>
            <person name="Ongeri F."/>
            <person name="Patil S."/>
            <person name="Petrosino J."/>
            <person name="Pham C."/>
            <person name="Pham P."/>
            <person name="Pu L.-L."/>
            <person name="Puazo M."/>
            <person name="Raj R."/>
            <person name="Reid J."/>
            <person name="Rouhana J."/>
            <person name="Saada N."/>
            <person name="Shang Y."/>
            <person name="Simmons D."/>
            <person name="Thornton R."/>
            <person name="Warren J."/>
            <person name="Weissenberger G."/>
            <person name="Zhang J."/>
            <person name="Zhang L."/>
            <person name="Zhou C."/>
            <person name="Zhu D."/>
            <person name="Muzny D."/>
            <person name="Worley K."/>
            <person name="Gibbs R."/>
        </authorList>
    </citation>
    <scope>NUCLEOTIDE SEQUENCE [LARGE SCALE GENOMIC DNA]</scope>
    <source>
        <strain evidence="18 19">F0268</strain>
    </source>
</reference>
<dbReference type="AlphaFoldDB" id="C2KX45"/>
<comment type="function">
    <text evidence="2">Catalyzes the methylthiolation of N6-threonylcarbamoyladenosine (t(6)A), leading to the formation of 2-methylthio-N6-threonylcarbamoyladenosine (ms(2)t(6)A) at position 37 in tRNAs that read codons beginning with adenine.</text>
</comment>
<evidence type="ECO:0000259" key="17">
    <source>
        <dbReference type="PROSITE" id="PS51918"/>
    </source>
</evidence>
<dbReference type="InterPro" id="IPR034557">
    <property type="entry name" value="ThrcA_tRNA_MEthiotransferase"/>
</dbReference>
<dbReference type="HOGENOM" id="CLU_018697_1_0_9"/>
<keyword evidence="9" id="KW-0479">Metal-binding</keyword>
<keyword evidence="8" id="KW-0819">tRNA processing</keyword>
<keyword evidence="10" id="KW-0408">Iron</keyword>
<evidence type="ECO:0000259" key="16">
    <source>
        <dbReference type="PROSITE" id="PS51449"/>
    </source>
</evidence>
<dbReference type="InterPro" id="IPR006638">
    <property type="entry name" value="Elp3/MiaA/NifB-like_rSAM"/>
</dbReference>
<accession>C2KX45</accession>
<dbReference type="NCBIfam" id="TIGR01579">
    <property type="entry name" value="MiaB-like-C"/>
    <property type="match status" value="1"/>
</dbReference>
<dbReference type="Pfam" id="PF00919">
    <property type="entry name" value="UPF0004"/>
    <property type="match status" value="1"/>
</dbReference>
<sequence length="478" mass="54788">MKMELAGLRFAMHNLGCKVNSYETEAMTEAILQEGARLVDFTEEADIYLINTCSVTNIADRKSRQMIHQAKQRNPEAIVIATGCYVEGKQEELKEDKGIDILIGNTGKGRVVELIKAYREAMLENDASPMEPFSPVREEGEYENLFLSKPKDKSRAFVKVQDGCNQFCAYCIIPYVRGRIRSRKEEDCLEEIRHLAKEGFQEVVLTGIHLSSYGLDFENLSYEYASRKAETGEALLHLISEVGKIPGIQRIRLGSLEPRIITERFLAGLKEVEAICPHFHLSLQSGAEKTLKEMNRHYTKEDFKKAVEDIRRVYPMAAITTDVIVGFPGEREEDFQESLAYLKEISFYDLHVFKFSRRKGTKADEMKEQIPDNIKTARSKELLALALEDSKKFREKFLGKESSILIEEIREIEGKYYYTGFNKEYIRYILPVQDELLAELEENQEKKDERLAQLGKEAIGSIRTVKGLELKGEMILSE</sequence>
<keyword evidence="6 18" id="KW-0808">Transferase</keyword>
<dbReference type="FunFam" id="3.40.50.12160:FF:000004">
    <property type="entry name" value="Threonylcarbamoyladenosine tRNA methylthiotransferase MtaB"/>
    <property type="match status" value="1"/>
</dbReference>
<evidence type="ECO:0000256" key="15">
    <source>
        <dbReference type="ARBA" id="ARBA00069898"/>
    </source>
</evidence>
<protein>
    <recommendedName>
        <fullName evidence="15">Threonylcarbamoyladenosine tRNA methylthiotransferase MtaB</fullName>
        <ecNumber evidence="3">2.8.4.5</ecNumber>
    </recommendedName>
    <alternativeName>
        <fullName evidence="12">tRNA-t(6)A37 methylthiotransferase</fullName>
    </alternativeName>
</protein>
<dbReference type="FunCoup" id="C2KX45">
    <property type="interactions" value="139"/>
</dbReference>
<dbReference type="STRING" id="585501.HMPREF6123_1064"/>
<evidence type="ECO:0000256" key="14">
    <source>
        <dbReference type="ARBA" id="ARBA00061574"/>
    </source>
</evidence>
<evidence type="ECO:0000256" key="2">
    <source>
        <dbReference type="ARBA" id="ARBA00002399"/>
    </source>
</evidence>
<dbReference type="SMART" id="SM00729">
    <property type="entry name" value="Elp3"/>
    <property type="match status" value="1"/>
</dbReference>
<dbReference type="InterPro" id="IPR007197">
    <property type="entry name" value="rSAM"/>
</dbReference>
<dbReference type="FunFam" id="3.80.30.20:FF:000001">
    <property type="entry name" value="tRNA-2-methylthio-N(6)-dimethylallyladenosine synthase 2"/>
    <property type="match status" value="1"/>
</dbReference>
<evidence type="ECO:0000256" key="6">
    <source>
        <dbReference type="ARBA" id="ARBA00022679"/>
    </source>
</evidence>
<dbReference type="Proteomes" id="UP000004121">
    <property type="component" value="Unassembled WGS sequence"/>
</dbReference>
<dbReference type="GO" id="GO:0035598">
    <property type="term" value="F:tRNA (N(6)-L-threonylcarbamoyladenosine(37)-C(2))-methylthiotransferase activity"/>
    <property type="evidence" value="ECO:0007669"/>
    <property type="project" value="UniProtKB-EC"/>
</dbReference>
<dbReference type="Gene3D" id="3.80.30.20">
    <property type="entry name" value="tm_1862 like domain"/>
    <property type="match status" value="1"/>
</dbReference>
<dbReference type="SFLD" id="SFLDS00029">
    <property type="entry name" value="Radical_SAM"/>
    <property type="match status" value="1"/>
</dbReference>
<dbReference type="InterPro" id="IPR058240">
    <property type="entry name" value="rSAM_sf"/>
</dbReference>
<organism evidence="18 19">
    <name type="scientific">Oribacterium sinus F0268</name>
    <dbReference type="NCBI Taxonomy" id="585501"/>
    <lineage>
        <taxon>Bacteria</taxon>
        <taxon>Bacillati</taxon>
        <taxon>Bacillota</taxon>
        <taxon>Clostridia</taxon>
        <taxon>Lachnospirales</taxon>
        <taxon>Lachnospiraceae</taxon>
        <taxon>Oribacterium</taxon>
    </lineage>
</organism>
<keyword evidence="7" id="KW-0949">S-adenosyl-L-methionine</keyword>
<dbReference type="GO" id="GO:0046872">
    <property type="term" value="F:metal ion binding"/>
    <property type="evidence" value="ECO:0007669"/>
    <property type="project" value="UniProtKB-KW"/>
</dbReference>
<dbReference type="Pfam" id="PF04055">
    <property type="entry name" value="Radical_SAM"/>
    <property type="match status" value="1"/>
</dbReference>
<dbReference type="CDD" id="cd01335">
    <property type="entry name" value="Radical_SAM"/>
    <property type="match status" value="1"/>
</dbReference>
<dbReference type="InterPro" id="IPR023404">
    <property type="entry name" value="rSAM_horseshoe"/>
</dbReference>
<gene>
    <name evidence="18" type="primary">yqeV</name>
    <name evidence="18" type="ORF">HMPREF6123_1064</name>
</gene>
<dbReference type="SFLD" id="SFLDF00295">
    <property type="entry name" value="threonylcarbamoyladenosine_tRN"/>
    <property type="match status" value="1"/>
</dbReference>
<evidence type="ECO:0000313" key="19">
    <source>
        <dbReference type="Proteomes" id="UP000004121"/>
    </source>
</evidence>
<keyword evidence="5" id="KW-0963">Cytoplasm</keyword>
<keyword evidence="11" id="KW-0411">Iron-sulfur</keyword>
<dbReference type="InterPro" id="IPR005839">
    <property type="entry name" value="Methylthiotransferase"/>
</dbReference>
<dbReference type="EMBL" id="ACKX01000105">
    <property type="protein sequence ID" value="EEJ51654.1"/>
    <property type="molecule type" value="Genomic_DNA"/>
</dbReference>
<evidence type="ECO:0000256" key="4">
    <source>
        <dbReference type="ARBA" id="ARBA00022485"/>
    </source>
</evidence>
<comment type="catalytic activity">
    <reaction evidence="13">
        <text>N(6)-L-threonylcarbamoyladenosine(37) in tRNA + (sulfur carrier)-SH + AH2 + 2 S-adenosyl-L-methionine = 2-methylsulfanyl-N(6)-L-threonylcarbamoyladenosine(37) in tRNA + (sulfur carrier)-H + 5'-deoxyadenosine + L-methionine + A + S-adenosyl-L-homocysteine + 2 H(+)</text>
        <dbReference type="Rhea" id="RHEA:37075"/>
        <dbReference type="Rhea" id="RHEA-COMP:10163"/>
        <dbReference type="Rhea" id="RHEA-COMP:11092"/>
        <dbReference type="Rhea" id="RHEA-COMP:14737"/>
        <dbReference type="Rhea" id="RHEA-COMP:14739"/>
        <dbReference type="ChEBI" id="CHEBI:13193"/>
        <dbReference type="ChEBI" id="CHEBI:15378"/>
        <dbReference type="ChEBI" id="CHEBI:17319"/>
        <dbReference type="ChEBI" id="CHEBI:17499"/>
        <dbReference type="ChEBI" id="CHEBI:29917"/>
        <dbReference type="ChEBI" id="CHEBI:57844"/>
        <dbReference type="ChEBI" id="CHEBI:57856"/>
        <dbReference type="ChEBI" id="CHEBI:59789"/>
        <dbReference type="ChEBI" id="CHEBI:64428"/>
        <dbReference type="ChEBI" id="CHEBI:74418"/>
        <dbReference type="ChEBI" id="CHEBI:74420"/>
        <dbReference type="EC" id="2.8.4.5"/>
    </reaction>
</comment>
<evidence type="ECO:0000256" key="7">
    <source>
        <dbReference type="ARBA" id="ARBA00022691"/>
    </source>
</evidence>
<evidence type="ECO:0000256" key="5">
    <source>
        <dbReference type="ARBA" id="ARBA00022490"/>
    </source>
</evidence>
<dbReference type="PANTHER" id="PTHR11918:SF45">
    <property type="entry name" value="THREONYLCARBAMOYLADENOSINE TRNA METHYLTHIOTRANSFERASE"/>
    <property type="match status" value="1"/>
</dbReference>
<keyword evidence="19" id="KW-1185">Reference proteome</keyword>
<dbReference type="NCBIfam" id="TIGR00089">
    <property type="entry name" value="MiaB/RimO family radical SAM methylthiotransferase"/>
    <property type="match status" value="1"/>
</dbReference>
<evidence type="ECO:0000256" key="3">
    <source>
        <dbReference type="ARBA" id="ARBA00013273"/>
    </source>
</evidence>
<feature type="domain" description="Radical SAM core" evidence="17">
    <location>
        <begin position="150"/>
        <end position="392"/>
    </location>
</feature>
<comment type="cofactor">
    <cofactor evidence="1">
        <name>[4Fe-4S] cluster</name>
        <dbReference type="ChEBI" id="CHEBI:49883"/>
    </cofactor>
</comment>
<dbReference type="SFLD" id="SFLDG01082">
    <property type="entry name" value="B12-binding_domain_containing"/>
    <property type="match status" value="1"/>
</dbReference>
<comment type="similarity">
    <text evidence="14">Belongs to the methylthiotransferase family. MtaB subfamily.</text>
</comment>
<evidence type="ECO:0000256" key="10">
    <source>
        <dbReference type="ARBA" id="ARBA00023004"/>
    </source>
</evidence>
<keyword evidence="4" id="KW-0004">4Fe-4S</keyword>
<evidence type="ECO:0000256" key="11">
    <source>
        <dbReference type="ARBA" id="ARBA00023014"/>
    </source>
</evidence>
<dbReference type="InParanoid" id="C2KX45"/>
<evidence type="ECO:0000256" key="1">
    <source>
        <dbReference type="ARBA" id="ARBA00001966"/>
    </source>
</evidence>
<dbReference type="PROSITE" id="PS51918">
    <property type="entry name" value="RADICAL_SAM"/>
    <property type="match status" value="1"/>
</dbReference>
<dbReference type="InterPro" id="IPR020612">
    <property type="entry name" value="Methylthiotransferase_CS"/>
</dbReference>
<dbReference type="InterPro" id="IPR038135">
    <property type="entry name" value="Methylthiotransferase_N_sf"/>
</dbReference>